<keyword evidence="6" id="KW-1185">Reference proteome</keyword>
<feature type="domain" description="tRNA synthetases class I catalytic" evidence="4">
    <location>
        <begin position="15"/>
        <end position="189"/>
    </location>
</feature>
<evidence type="ECO:0000259" key="4">
    <source>
        <dbReference type="Pfam" id="PF01406"/>
    </source>
</evidence>
<evidence type="ECO:0000313" key="5">
    <source>
        <dbReference type="Ensembl" id="ENSORLP00000024377.2"/>
    </source>
</evidence>
<keyword evidence="1" id="KW-0436">Ligase</keyword>
<gene>
    <name evidence="5" type="primary">CARS1</name>
    <name evidence="5" type="synonym">cars1</name>
</gene>
<dbReference type="GO" id="GO:0016874">
    <property type="term" value="F:ligase activity"/>
    <property type="evidence" value="ECO:0007669"/>
    <property type="project" value="UniProtKB-KW"/>
</dbReference>
<evidence type="ECO:0000256" key="3">
    <source>
        <dbReference type="ARBA" id="ARBA00022840"/>
    </source>
</evidence>
<keyword evidence="3" id="KW-0067">ATP-binding</keyword>
<dbReference type="Bgee" id="ENSORLG00000022551">
    <property type="expression patterns" value="Expressed in liver and 14 other cell types or tissues"/>
</dbReference>
<dbReference type="SUPFAM" id="SSF52374">
    <property type="entry name" value="Nucleotidylyl transferase"/>
    <property type="match status" value="1"/>
</dbReference>
<dbReference type="eggNOG" id="KOG2007">
    <property type="taxonomic scope" value="Eukaryota"/>
</dbReference>
<dbReference type="PANTHER" id="PTHR10890">
    <property type="entry name" value="CYSTEINYL-TRNA SYNTHETASE"/>
    <property type="match status" value="1"/>
</dbReference>
<name>H2MZ91_ORYLA</name>
<reference evidence="5" key="3">
    <citation type="submission" date="2025-09" db="UniProtKB">
        <authorList>
            <consortium name="Ensembl"/>
        </authorList>
    </citation>
    <scope>IDENTIFICATION</scope>
    <source>
        <strain evidence="5">Hd-rR</strain>
    </source>
</reference>
<dbReference type="AlphaFoldDB" id="H2MZ91"/>
<reference evidence="5 6" key="1">
    <citation type="journal article" date="2007" name="Nature">
        <title>The medaka draft genome and insights into vertebrate genome evolution.</title>
        <authorList>
            <person name="Kasahara M."/>
            <person name="Naruse K."/>
            <person name="Sasaki S."/>
            <person name="Nakatani Y."/>
            <person name="Qu W."/>
            <person name="Ahsan B."/>
            <person name="Yamada T."/>
            <person name="Nagayasu Y."/>
            <person name="Doi K."/>
            <person name="Kasai Y."/>
            <person name="Jindo T."/>
            <person name="Kobayashi D."/>
            <person name="Shimada A."/>
            <person name="Toyoda A."/>
            <person name="Kuroki Y."/>
            <person name="Fujiyama A."/>
            <person name="Sasaki T."/>
            <person name="Shimizu A."/>
            <person name="Asakawa S."/>
            <person name="Shimizu N."/>
            <person name="Hashimoto S."/>
            <person name="Yang J."/>
            <person name="Lee Y."/>
            <person name="Matsushima K."/>
            <person name="Sugano S."/>
            <person name="Sakaizumi M."/>
            <person name="Narita T."/>
            <person name="Ohishi K."/>
            <person name="Haga S."/>
            <person name="Ohta F."/>
            <person name="Nomoto H."/>
            <person name="Nogata K."/>
            <person name="Morishita T."/>
            <person name="Endo T."/>
            <person name="Shin-I T."/>
            <person name="Takeda H."/>
            <person name="Morishita S."/>
            <person name="Kohara Y."/>
        </authorList>
    </citation>
    <scope>NUCLEOTIDE SEQUENCE [LARGE SCALE GENOMIC DNA]</scope>
    <source>
        <strain evidence="5 6">Hd-rR</strain>
    </source>
</reference>
<dbReference type="Gene3D" id="3.40.50.620">
    <property type="entry name" value="HUPs"/>
    <property type="match status" value="1"/>
</dbReference>
<dbReference type="Pfam" id="PF01406">
    <property type="entry name" value="tRNA-synt_1e"/>
    <property type="match status" value="1"/>
</dbReference>
<dbReference type="Proteomes" id="UP000001038">
    <property type="component" value="Chromosome 3"/>
</dbReference>
<dbReference type="GO" id="GO:0005524">
    <property type="term" value="F:ATP binding"/>
    <property type="evidence" value="ECO:0007669"/>
    <property type="project" value="UniProtKB-KW"/>
</dbReference>
<dbReference type="InterPro" id="IPR014729">
    <property type="entry name" value="Rossmann-like_a/b/a_fold"/>
</dbReference>
<dbReference type="HOGENOM" id="CLU_013528_2_1_1"/>
<dbReference type="PANTHER" id="PTHR10890:SF3">
    <property type="entry name" value="CYSTEINE--TRNA LIGASE, CYTOPLASMIC"/>
    <property type="match status" value="1"/>
</dbReference>
<dbReference type="GeneTree" id="ENSGT00390000006347"/>
<evidence type="ECO:0000256" key="2">
    <source>
        <dbReference type="ARBA" id="ARBA00022741"/>
    </source>
</evidence>
<reference evidence="5" key="2">
    <citation type="submission" date="2025-08" db="UniProtKB">
        <authorList>
            <consortium name="Ensembl"/>
        </authorList>
    </citation>
    <scope>IDENTIFICATION</scope>
    <source>
        <strain evidence="5">Hd-rR</strain>
    </source>
</reference>
<sequence length="253" mass="28725">RNPPCLSQLLQQFLEFEASPQHSYGKLVPEAVGDQKALQEGEGDLSVSADRLTEKKSQNDFALWKASKPGEPSWDSPLMFFHWLCSAMAGSILGESMDIHGGGFDLRFPHHDNELAQSEAFFENDHWVRYFLHTGHLTIAGCKMSKSLKNFITIKDALAKNTARQLRLAFLMHSWKDTLDYSSNTMESAIQYEKFMNEFFLNVKDILRAPTDLTGRFEKKGPENRPGTERQEIFTQTKVLVALYLGLIGSVFQ</sequence>
<evidence type="ECO:0000313" key="6">
    <source>
        <dbReference type="Proteomes" id="UP000001038"/>
    </source>
</evidence>
<dbReference type="InterPro" id="IPR032678">
    <property type="entry name" value="tRNA-synt_1_cat_dom"/>
</dbReference>
<accession>H2MZ91</accession>
<keyword evidence="2" id="KW-0547">Nucleotide-binding</keyword>
<protein>
    <submittedName>
        <fullName evidence="5">Cysteinyl-tRNA synthetase 1</fullName>
    </submittedName>
</protein>
<organism evidence="5 6">
    <name type="scientific">Oryzias latipes</name>
    <name type="common">Japanese rice fish</name>
    <name type="synonym">Japanese killifish</name>
    <dbReference type="NCBI Taxonomy" id="8090"/>
    <lineage>
        <taxon>Eukaryota</taxon>
        <taxon>Metazoa</taxon>
        <taxon>Chordata</taxon>
        <taxon>Craniata</taxon>
        <taxon>Vertebrata</taxon>
        <taxon>Euteleostomi</taxon>
        <taxon>Actinopterygii</taxon>
        <taxon>Neopterygii</taxon>
        <taxon>Teleostei</taxon>
        <taxon>Neoteleostei</taxon>
        <taxon>Acanthomorphata</taxon>
        <taxon>Ovalentaria</taxon>
        <taxon>Atherinomorphae</taxon>
        <taxon>Beloniformes</taxon>
        <taxon>Adrianichthyidae</taxon>
        <taxon>Oryziinae</taxon>
        <taxon>Oryzias</taxon>
    </lineage>
</organism>
<dbReference type="Ensembl" id="ENSORLT00000024378.2">
    <property type="protein sequence ID" value="ENSORLP00000024377.2"/>
    <property type="gene ID" value="ENSORLG00000022551.1"/>
</dbReference>
<proteinExistence type="predicted"/>
<evidence type="ECO:0000256" key="1">
    <source>
        <dbReference type="ARBA" id="ARBA00022598"/>
    </source>
</evidence>
<dbReference type="InterPro" id="IPR024909">
    <property type="entry name" value="Cys-tRNA/MSH_ligase"/>
</dbReference>